<dbReference type="OrthoDB" id="9767869at2"/>
<dbReference type="SUPFAM" id="SSF51905">
    <property type="entry name" value="FAD/NAD(P)-binding domain"/>
    <property type="match status" value="1"/>
</dbReference>
<evidence type="ECO:0000313" key="9">
    <source>
        <dbReference type="Proteomes" id="UP000008291"/>
    </source>
</evidence>
<evidence type="ECO:0000259" key="7">
    <source>
        <dbReference type="PROSITE" id="PS51296"/>
    </source>
</evidence>
<dbReference type="PANTHER" id="PTHR13847:SF281">
    <property type="entry name" value="FAD DEPENDENT OXIDOREDUCTASE DOMAIN-CONTAINING PROTEIN"/>
    <property type="match status" value="1"/>
</dbReference>
<feature type="domain" description="Rieske" evidence="7">
    <location>
        <begin position="410"/>
        <end position="504"/>
    </location>
</feature>
<keyword evidence="6" id="KW-1015">Disulfide bond</keyword>
<dbReference type="GO" id="GO:0016491">
    <property type="term" value="F:oxidoreductase activity"/>
    <property type="evidence" value="ECO:0007669"/>
    <property type="project" value="UniProtKB-KW"/>
</dbReference>
<dbReference type="RefSeq" id="WP_011311747.1">
    <property type="nucleotide sequence ID" value="NC_007404.1"/>
</dbReference>
<dbReference type="InterPro" id="IPR017941">
    <property type="entry name" value="Rieske_2Fe-2S"/>
</dbReference>
<dbReference type="GO" id="GO:0046872">
    <property type="term" value="F:metal ion binding"/>
    <property type="evidence" value="ECO:0007669"/>
    <property type="project" value="UniProtKB-KW"/>
</dbReference>
<dbReference type="InterPro" id="IPR036188">
    <property type="entry name" value="FAD/NAD-bd_sf"/>
</dbReference>
<evidence type="ECO:0000313" key="8">
    <source>
        <dbReference type="EMBL" id="AAZ97188.1"/>
    </source>
</evidence>
<dbReference type="GO" id="GO:0005737">
    <property type="term" value="C:cytoplasm"/>
    <property type="evidence" value="ECO:0007669"/>
    <property type="project" value="TreeGrafter"/>
</dbReference>
<dbReference type="InterPro" id="IPR005805">
    <property type="entry name" value="Rieske_Fe-S_prot_C"/>
</dbReference>
<proteinExistence type="predicted"/>
<dbReference type="Gene3D" id="2.102.10.10">
    <property type="entry name" value="Rieske [2Fe-2S] iron-sulphur domain"/>
    <property type="match status" value="1"/>
</dbReference>
<dbReference type="HOGENOM" id="CLU_007884_15_1_4"/>
<dbReference type="Pfam" id="PF01266">
    <property type="entry name" value="DAO"/>
    <property type="match status" value="1"/>
</dbReference>
<protein>
    <recommendedName>
        <fullName evidence="7">Rieske domain-containing protein</fullName>
    </recommendedName>
</protein>
<dbReference type="Pfam" id="PF00355">
    <property type="entry name" value="Rieske"/>
    <property type="match status" value="1"/>
</dbReference>
<dbReference type="Gene3D" id="3.50.50.60">
    <property type="entry name" value="FAD/NAD(P)-binding domain"/>
    <property type="match status" value="1"/>
</dbReference>
<keyword evidence="9" id="KW-1185">Reference proteome</keyword>
<evidence type="ECO:0000256" key="6">
    <source>
        <dbReference type="ARBA" id="ARBA00023157"/>
    </source>
</evidence>
<evidence type="ECO:0000256" key="1">
    <source>
        <dbReference type="ARBA" id="ARBA00022714"/>
    </source>
</evidence>
<dbReference type="GO" id="GO:0051537">
    <property type="term" value="F:2 iron, 2 sulfur cluster binding"/>
    <property type="evidence" value="ECO:0007669"/>
    <property type="project" value="UniProtKB-KW"/>
</dbReference>
<dbReference type="Gene3D" id="3.30.9.10">
    <property type="entry name" value="D-Amino Acid Oxidase, subunit A, domain 2"/>
    <property type="match status" value="1"/>
</dbReference>
<gene>
    <name evidence="8" type="ordered locus">Tbd_1235</name>
</gene>
<dbReference type="InterPro" id="IPR006076">
    <property type="entry name" value="FAD-dep_OxRdtase"/>
</dbReference>
<dbReference type="STRING" id="292415.Tbd_1235"/>
<keyword evidence="3" id="KW-0560">Oxidoreductase</keyword>
<dbReference type="FunFam" id="2.102.10.10:FF:000014">
    <property type="entry name" value="Oxidoreductase, FAD dependent"/>
    <property type="match status" value="1"/>
</dbReference>
<dbReference type="EMBL" id="CP000116">
    <property type="protein sequence ID" value="AAZ97188.1"/>
    <property type="molecule type" value="Genomic_DNA"/>
</dbReference>
<dbReference type="KEGG" id="tbd:Tbd_1235"/>
<dbReference type="PROSITE" id="PS51296">
    <property type="entry name" value="RIESKE"/>
    <property type="match status" value="1"/>
</dbReference>
<dbReference type="Proteomes" id="UP000008291">
    <property type="component" value="Chromosome"/>
</dbReference>
<evidence type="ECO:0000256" key="2">
    <source>
        <dbReference type="ARBA" id="ARBA00022723"/>
    </source>
</evidence>
<evidence type="ECO:0000256" key="3">
    <source>
        <dbReference type="ARBA" id="ARBA00023002"/>
    </source>
</evidence>
<keyword evidence="2" id="KW-0479">Metal-binding</keyword>
<dbReference type="InterPro" id="IPR038010">
    <property type="entry name" value="YhfW_C"/>
</dbReference>
<dbReference type="CDD" id="cd03477">
    <property type="entry name" value="Rieske_YhfW_C"/>
    <property type="match status" value="1"/>
</dbReference>
<dbReference type="PANTHER" id="PTHR13847">
    <property type="entry name" value="SARCOSINE DEHYDROGENASE-RELATED"/>
    <property type="match status" value="1"/>
</dbReference>
<keyword evidence="5" id="KW-0411">Iron-sulfur</keyword>
<accession>Q3SJH3</accession>
<sequence length="504" mass="53521">MTHSVWRGTAANDRASRHPQLSGRVEADVAIIGGGITGVTCAALLALAGRRVVVLEARTLGFGTTGHSTGNLYEALDAGLAGVEKKWGKDVVRQVIASRREAVDLVERFAAGIGEAVAFRRCPLVQYSEDDWSQIEEEYETLQAAGVAVRFGDAEELPGATGRAMVLDGQAQFHPFNYVQGVAERAVGHGAQIYEDSAVVEISAGDGLVRTASGAVKAKAIVVATHTPKGVYGLHGQMLTCREYAAAYEFPSLSLPQGIFWQRGAVTRSFRKLEVGGRRYLITVGSPDKTGLHDPQKSLAAVESLFDRKVRAGDERWAWSAQAYHSPDLLPYIGHSALHDVYIATGFGADGLTYGTLAAQILCDAIVGKDNRWAELYRPGRFAPLKSAKQTLEEQTVALKGLIGDRLAIPDYAEASSIPPGSGAVVKAQGRNIALYRDPAGALHGVSAACTHLGCIVHWNALEKSWDCPCHGSRFGTDGSVIEGPALAALEPVDLGQAGDAEIG</sequence>
<dbReference type="PRINTS" id="PR00162">
    <property type="entry name" value="RIESKE"/>
</dbReference>
<evidence type="ECO:0000256" key="4">
    <source>
        <dbReference type="ARBA" id="ARBA00023004"/>
    </source>
</evidence>
<dbReference type="GO" id="GO:0016020">
    <property type="term" value="C:membrane"/>
    <property type="evidence" value="ECO:0007669"/>
    <property type="project" value="InterPro"/>
</dbReference>
<name>Q3SJH3_THIDA</name>
<keyword evidence="1" id="KW-0001">2Fe-2S</keyword>
<dbReference type="eggNOG" id="COG0723">
    <property type="taxonomic scope" value="Bacteria"/>
</dbReference>
<dbReference type="SUPFAM" id="SSF50022">
    <property type="entry name" value="ISP domain"/>
    <property type="match status" value="1"/>
</dbReference>
<organism evidence="8 9">
    <name type="scientific">Thiobacillus denitrificans (strain ATCC 25259 / T1)</name>
    <dbReference type="NCBI Taxonomy" id="292415"/>
    <lineage>
        <taxon>Bacteria</taxon>
        <taxon>Pseudomonadati</taxon>
        <taxon>Pseudomonadota</taxon>
        <taxon>Betaproteobacteria</taxon>
        <taxon>Nitrosomonadales</taxon>
        <taxon>Thiobacillaceae</taxon>
        <taxon>Thiobacillus</taxon>
    </lineage>
</organism>
<reference evidence="8 9" key="1">
    <citation type="journal article" date="2006" name="J. Bacteriol.">
        <title>The genome sequence of the obligately chemolithoautotrophic, facultatively anaerobic bacterium Thiobacillus denitrificans.</title>
        <authorList>
            <person name="Beller H.R."/>
            <person name="Chain P.S."/>
            <person name="Letain T.E."/>
            <person name="Chakicherla A."/>
            <person name="Larimer F.W."/>
            <person name="Richardson P.M."/>
            <person name="Coleman M.A."/>
            <person name="Wood A.P."/>
            <person name="Kelly D.P."/>
        </authorList>
    </citation>
    <scope>NUCLEOTIDE SEQUENCE [LARGE SCALE GENOMIC DNA]</scope>
    <source>
        <strain evidence="8 9">ATCC 25259</strain>
    </source>
</reference>
<keyword evidence="4" id="KW-0408">Iron</keyword>
<evidence type="ECO:0000256" key="5">
    <source>
        <dbReference type="ARBA" id="ARBA00023014"/>
    </source>
</evidence>
<dbReference type="eggNOG" id="COG0665">
    <property type="taxonomic scope" value="Bacteria"/>
</dbReference>
<dbReference type="AlphaFoldDB" id="Q3SJH3"/>
<dbReference type="InterPro" id="IPR036922">
    <property type="entry name" value="Rieske_2Fe-2S_sf"/>
</dbReference>